<proteinExistence type="inferred from homology"/>
<dbReference type="InterPro" id="IPR023827">
    <property type="entry name" value="Peptidase_S8_Asp-AS"/>
</dbReference>
<keyword evidence="4 10" id="KW-0645">Protease</keyword>
<feature type="signal peptide" evidence="12">
    <location>
        <begin position="1"/>
        <end position="28"/>
    </location>
</feature>
<evidence type="ECO:0000256" key="3">
    <source>
        <dbReference type="ARBA" id="ARBA00022525"/>
    </source>
</evidence>
<dbReference type="PANTHER" id="PTHR43806">
    <property type="entry name" value="PEPTIDASE S8"/>
    <property type="match status" value="1"/>
</dbReference>
<feature type="chain" id="PRO_5007131913" evidence="12">
    <location>
        <begin position="29"/>
        <end position="615"/>
    </location>
</feature>
<comment type="caution">
    <text evidence="14">The sequence shown here is derived from an EMBL/GenBank/DDBJ whole genome shotgun (WGS) entry which is preliminary data.</text>
</comment>
<dbReference type="PROSITE" id="PS51829">
    <property type="entry name" value="P_HOMO_B"/>
    <property type="match status" value="1"/>
</dbReference>
<feature type="domain" description="P/Homo B" evidence="13">
    <location>
        <begin position="497"/>
        <end position="615"/>
    </location>
</feature>
<dbReference type="FunFam" id="3.40.50.200:FF:000022">
    <property type="entry name" value="Extracellular protease"/>
    <property type="match status" value="1"/>
</dbReference>
<evidence type="ECO:0000256" key="5">
    <source>
        <dbReference type="ARBA" id="ARBA00022729"/>
    </source>
</evidence>
<dbReference type="InterPro" id="IPR050131">
    <property type="entry name" value="Peptidase_S8_subtilisin-like"/>
</dbReference>
<dbReference type="OrthoDB" id="9790784at2"/>
<dbReference type="FunFam" id="2.60.120.260:FF:000149">
    <property type="entry name" value="Leupeptin-inactivating enzyme 1"/>
    <property type="match status" value="1"/>
</dbReference>
<evidence type="ECO:0000256" key="4">
    <source>
        <dbReference type="ARBA" id="ARBA00022670"/>
    </source>
</evidence>
<keyword evidence="7 10" id="KW-0720">Serine protease</keyword>
<dbReference type="InterPro" id="IPR002884">
    <property type="entry name" value="P_dom"/>
</dbReference>
<evidence type="ECO:0000256" key="1">
    <source>
        <dbReference type="ARBA" id="ARBA00004613"/>
    </source>
</evidence>
<dbReference type="InterPro" id="IPR022398">
    <property type="entry name" value="Peptidase_S8_His-AS"/>
</dbReference>
<dbReference type="CDD" id="cd07496">
    <property type="entry name" value="Peptidases_S8_13"/>
    <property type="match status" value="1"/>
</dbReference>
<comment type="similarity">
    <text evidence="2 10 11">Belongs to the peptidase S8 family.</text>
</comment>
<dbReference type="InterPro" id="IPR034176">
    <property type="entry name" value="Peptidases_S8_13"/>
</dbReference>
<reference evidence="14 15" key="1">
    <citation type="journal article" date="2014" name="Genome Announc.">
        <title>Draft Genome Sequence of Lysobacter capsici AZ78, a Bacterium Antagonistic to Plant-Pathogenic Oomycetes.</title>
        <authorList>
            <person name="Puopolo G."/>
            <person name="Sonego P."/>
            <person name="Engelen K."/>
            <person name="Pertot I."/>
        </authorList>
    </citation>
    <scope>NUCLEOTIDE SEQUENCE [LARGE SCALE GENOMIC DNA]</scope>
    <source>
        <strain evidence="14 15">AZ78</strain>
    </source>
</reference>
<dbReference type="RefSeq" id="WP_060410613.1">
    <property type="nucleotide sequence ID" value="NZ_JAJA02000001.1"/>
</dbReference>
<dbReference type="GO" id="GO:0005576">
    <property type="term" value="C:extracellular region"/>
    <property type="evidence" value="ECO:0007669"/>
    <property type="project" value="UniProtKB-SubCell"/>
</dbReference>
<dbReference type="SUPFAM" id="SSF49785">
    <property type="entry name" value="Galactose-binding domain-like"/>
    <property type="match status" value="1"/>
</dbReference>
<organism evidence="14 15">
    <name type="scientific">Lysobacter capsici AZ78</name>
    <dbReference type="NCBI Taxonomy" id="1444315"/>
    <lineage>
        <taxon>Bacteria</taxon>
        <taxon>Pseudomonadati</taxon>
        <taxon>Pseudomonadota</taxon>
        <taxon>Gammaproteobacteria</taxon>
        <taxon>Lysobacterales</taxon>
        <taxon>Lysobacteraceae</taxon>
        <taxon>Lysobacter</taxon>
    </lineage>
</organism>
<keyword evidence="3" id="KW-0964">Secreted</keyword>
<evidence type="ECO:0000256" key="12">
    <source>
        <dbReference type="SAM" id="SignalP"/>
    </source>
</evidence>
<evidence type="ECO:0000256" key="7">
    <source>
        <dbReference type="ARBA" id="ARBA00022825"/>
    </source>
</evidence>
<keyword evidence="6 10" id="KW-0378">Hydrolase</keyword>
<evidence type="ECO:0000256" key="9">
    <source>
        <dbReference type="PIRSR" id="PIRSR615500-1"/>
    </source>
</evidence>
<evidence type="ECO:0000259" key="13">
    <source>
        <dbReference type="PROSITE" id="PS51829"/>
    </source>
</evidence>
<dbReference type="AlphaFoldDB" id="A0A108UD22"/>
<dbReference type="PROSITE" id="PS00137">
    <property type="entry name" value="SUBTILASE_HIS"/>
    <property type="match status" value="1"/>
</dbReference>
<dbReference type="InterPro" id="IPR015500">
    <property type="entry name" value="Peptidase_S8_subtilisin-rel"/>
</dbReference>
<evidence type="ECO:0000256" key="10">
    <source>
        <dbReference type="PROSITE-ProRule" id="PRU01240"/>
    </source>
</evidence>
<dbReference type="GO" id="GO:0004252">
    <property type="term" value="F:serine-type endopeptidase activity"/>
    <property type="evidence" value="ECO:0007669"/>
    <property type="project" value="UniProtKB-UniRule"/>
</dbReference>
<feature type="active site" description="Charge relay system" evidence="9 10">
    <location>
        <position position="179"/>
    </location>
</feature>
<dbReference type="GO" id="GO:0006508">
    <property type="term" value="P:proteolysis"/>
    <property type="evidence" value="ECO:0007669"/>
    <property type="project" value="UniProtKB-KW"/>
</dbReference>
<dbReference type="InterPro" id="IPR036852">
    <property type="entry name" value="Peptidase_S8/S53_dom_sf"/>
</dbReference>
<protein>
    <submittedName>
        <fullName evidence="14">Extracellular protease</fullName>
    </submittedName>
</protein>
<keyword evidence="5 12" id="KW-0732">Signal</keyword>
<evidence type="ECO:0000256" key="11">
    <source>
        <dbReference type="RuleBase" id="RU003355"/>
    </source>
</evidence>
<feature type="active site" description="Charge relay system" evidence="9 10">
    <location>
        <position position="434"/>
    </location>
</feature>
<dbReference type="InterPro" id="IPR000209">
    <property type="entry name" value="Peptidase_S8/S53_dom"/>
</dbReference>
<gene>
    <name evidence="14" type="ORF">AZ78_4506</name>
</gene>
<dbReference type="PROSITE" id="PS00138">
    <property type="entry name" value="SUBTILASE_SER"/>
    <property type="match status" value="1"/>
</dbReference>
<name>A0A108UD22_9GAMM</name>
<dbReference type="SUPFAM" id="SSF52743">
    <property type="entry name" value="Subtilisin-like"/>
    <property type="match status" value="1"/>
</dbReference>
<dbReference type="Pfam" id="PF00082">
    <property type="entry name" value="Peptidase_S8"/>
    <property type="match status" value="1"/>
</dbReference>
<evidence type="ECO:0000313" key="14">
    <source>
        <dbReference type="EMBL" id="KWS06946.1"/>
    </source>
</evidence>
<dbReference type="EMBL" id="JAJA02000001">
    <property type="protein sequence ID" value="KWS06946.1"/>
    <property type="molecule type" value="Genomic_DNA"/>
</dbReference>
<evidence type="ECO:0000256" key="2">
    <source>
        <dbReference type="ARBA" id="ARBA00011073"/>
    </source>
</evidence>
<feature type="active site" description="Charge relay system" evidence="9 10">
    <location>
        <position position="250"/>
    </location>
</feature>
<comment type="subcellular location">
    <subcellularLocation>
        <location evidence="1">Secreted</location>
    </subcellularLocation>
</comment>
<dbReference type="Gene3D" id="3.40.50.200">
    <property type="entry name" value="Peptidase S8/S53 domain"/>
    <property type="match status" value="1"/>
</dbReference>
<evidence type="ECO:0000313" key="15">
    <source>
        <dbReference type="Proteomes" id="UP000023435"/>
    </source>
</evidence>
<evidence type="ECO:0000256" key="6">
    <source>
        <dbReference type="ARBA" id="ARBA00022801"/>
    </source>
</evidence>
<dbReference type="PRINTS" id="PR00723">
    <property type="entry name" value="SUBTILISIN"/>
</dbReference>
<accession>A0A108UD22</accession>
<dbReference type="Pfam" id="PF01483">
    <property type="entry name" value="P_proprotein"/>
    <property type="match status" value="1"/>
</dbReference>
<keyword evidence="15" id="KW-1185">Reference proteome</keyword>
<dbReference type="Proteomes" id="UP000023435">
    <property type="component" value="Unassembled WGS sequence"/>
</dbReference>
<dbReference type="PROSITE" id="PS00136">
    <property type="entry name" value="SUBTILASE_ASP"/>
    <property type="match status" value="1"/>
</dbReference>
<dbReference type="InterPro" id="IPR008979">
    <property type="entry name" value="Galactose-bd-like_sf"/>
</dbReference>
<evidence type="ECO:0000256" key="8">
    <source>
        <dbReference type="ARBA" id="ARBA00023145"/>
    </source>
</evidence>
<dbReference type="Gene3D" id="2.60.120.260">
    <property type="entry name" value="Galactose-binding domain-like"/>
    <property type="match status" value="1"/>
</dbReference>
<sequence length="615" mass="62021">MSARSNSFNLLAAATALAIAAASGSAFAAGRVDLSSLNVDGSQQFGRFLVKYRSGSAPRGDVASFNKAIAGAASATSSRLGGGNRAVQLKRLRRTASGADVVLSNRALSRDEAAALMRQLAADPAVESVSNDIRMVPYFTPNDTNFSQQFGFGTGNGGIRATTAWDVTKGAGTVVAVIDTGITNHSDLNANVIAGYDFISGDPAGEGLPPGGFFVANDGDGRDANPADPGDWFVNDQCGPQSGSSNSSWHGTHVAGTVAAVTNNAKGVAGTAHAAKLVPVRVLGKCGGYGSDISDAIIWASGGTVPGVPANPNPADVINMSLGSRSPTECPQIYKDAIVGAAARGTIVVVAAGNSDRDALTATNTAGQVLGYTMTNCGTVISVGSVTSTGARSSFSNYGAGVDVAAPGSNILSTYNSGTQAPGAEAYASNSGTSMAAPHVAGVAALVQSVAPTPLTQEQMRTLLKNTARAFPVSPGTKPIGAGIVNAAAAVAAVQGTNPGAQTYSNGTDANIPDNNTTGVSTSITVSGRTGNAPSNAQVAVSIVHTYQGDLIVDLIAPDGSVYNLHSRTGAGTDNINQTYTVNLSSEALNGTWKLRASDRDAQDTGRIDSWSITF</sequence>
<keyword evidence="8" id="KW-0865">Zymogen</keyword>
<dbReference type="PROSITE" id="PS51892">
    <property type="entry name" value="SUBTILASE"/>
    <property type="match status" value="1"/>
</dbReference>
<dbReference type="InterPro" id="IPR023828">
    <property type="entry name" value="Peptidase_S8_Ser-AS"/>
</dbReference>
<dbReference type="PANTHER" id="PTHR43806:SF11">
    <property type="entry name" value="CEREVISIN-RELATED"/>
    <property type="match status" value="1"/>
</dbReference>